<feature type="non-terminal residue" evidence="1">
    <location>
        <position position="1"/>
    </location>
</feature>
<sequence>ITTYWKNKSSSQHVKSTNTASYKYYKPIALDPINQNRPTKETVNLRLNTTRQFLHLVQDQGYTKMETSNLLAKSLGKGSWHAWCIRTWANQWKNCKELIKSKCG</sequence>
<name>A0ACA9JZP3_9GLOM</name>
<gene>
    <name evidence="1" type="ORF">SCALOS_LOCUS792</name>
</gene>
<accession>A0ACA9JZP3</accession>
<evidence type="ECO:0000313" key="2">
    <source>
        <dbReference type="Proteomes" id="UP000789860"/>
    </source>
</evidence>
<dbReference type="EMBL" id="CAJVPM010000401">
    <property type="protein sequence ID" value="CAG8443651.1"/>
    <property type="molecule type" value="Genomic_DNA"/>
</dbReference>
<dbReference type="Proteomes" id="UP000789860">
    <property type="component" value="Unassembled WGS sequence"/>
</dbReference>
<organism evidence="1 2">
    <name type="scientific">Scutellospora calospora</name>
    <dbReference type="NCBI Taxonomy" id="85575"/>
    <lineage>
        <taxon>Eukaryota</taxon>
        <taxon>Fungi</taxon>
        <taxon>Fungi incertae sedis</taxon>
        <taxon>Mucoromycota</taxon>
        <taxon>Glomeromycotina</taxon>
        <taxon>Glomeromycetes</taxon>
        <taxon>Diversisporales</taxon>
        <taxon>Gigasporaceae</taxon>
        <taxon>Scutellospora</taxon>
    </lineage>
</organism>
<comment type="caution">
    <text evidence="1">The sequence shown here is derived from an EMBL/GenBank/DDBJ whole genome shotgun (WGS) entry which is preliminary data.</text>
</comment>
<proteinExistence type="predicted"/>
<reference evidence="1" key="1">
    <citation type="submission" date="2021-06" db="EMBL/GenBank/DDBJ databases">
        <authorList>
            <person name="Kallberg Y."/>
            <person name="Tangrot J."/>
            <person name="Rosling A."/>
        </authorList>
    </citation>
    <scope>NUCLEOTIDE SEQUENCE</scope>
    <source>
        <strain evidence="1">AU212A</strain>
    </source>
</reference>
<keyword evidence="2" id="KW-1185">Reference proteome</keyword>
<evidence type="ECO:0000313" key="1">
    <source>
        <dbReference type="EMBL" id="CAG8443651.1"/>
    </source>
</evidence>
<protein>
    <submittedName>
        <fullName evidence="1">8969_t:CDS:1</fullName>
    </submittedName>
</protein>